<evidence type="ECO:0000313" key="6">
    <source>
        <dbReference type="Proteomes" id="UP000236290"/>
    </source>
</evidence>
<organism evidence="5 6">
    <name type="scientific">Trichoderma harzianum</name>
    <name type="common">Hypocrea lixii</name>
    <dbReference type="NCBI Taxonomy" id="5544"/>
    <lineage>
        <taxon>Eukaryota</taxon>
        <taxon>Fungi</taxon>
        <taxon>Dikarya</taxon>
        <taxon>Ascomycota</taxon>
        <taxon>Pezizomycotina</taxon>
        <taxon>Sordariomycetes</taxon>
        <taxon>Hypocreomycetidae</taxon>
        <taxon>Hypocreales</taxon>
        <taxon>Hypocreaceae</taxon>
        <taxon>Trichoderma</taxon>
    </lineage>
</organism>
<dbReference type="InterPro" id="IPR036188">
    <property type="entry name" value="FAD/NAD-bd_sf"/>
</dbReference>
<dbReference type="EMBL" id="MTYI01000048">
    <property type="protein sequence ID" value="PNP56325.1"/>
    <property type="molecule type" value="Genomic_DNA"/>
</dbReference>
<keyword evidence="2" id="KW-0274">FAD</keyword>
<evidence type="ECO:0000256" key="4">
    <source>
        <dbReference type="ARBA" id="ARBA00023002"/>
    </source>
</evidence>
<dbReference type="AlphaFoldDB" id="A0A2K0UEX2"/>
<sequence>MFHYRNWPDAHDFSKKRVGVIGNGPTSVQLIITLADQAKQLVSFQRHPQHVVPNGNGPVSADDRKHINEGYNEIWKNVKTNISGHAIIESSIPAMSVTAKERERVLEQVWQTGNGIKFLFGTSGDIPIRDEANKEAADFIRRKIRHIAKGPIKARTLTLPGGFNRRLVTANGYYETFNRENVDVMDVLGTPMETIPNGVKLSDVTVYNLEVIVFATGFDAVDVDCMYYDISIARCRRFYTTWEG</sequence>
<dbReference type="Proteomes" id="UP000236290">
    <property type="component" value="Unassembled WGS sequence"/>
</dbReference>
<dbReference type="PANTHER" id="PTHR43098:SF5">
    <property type="entry name" value="DUAL-FUNCTIONAL MONOOXYGENASE_METHYLTRANSFERASE PSOF"/>
    <property type="match status" value="1"/>
</dbReference>
<dbReference type="OrthoDB" id="66881at2759"/>
<evidence type="ECO:0000256" key="2">
    <source>
        <dbReference type="ARBA" id="ARBA00022827"/>
    </source>
</evidence>
<keyword evidence="4" id="KW-0560">Oxidoreductase</keyword>
<evidence type="ECO:0000256" key="3">
    <source>
        <dbReference type="ARBA" id="ARBA00022857"/>
    </source>
</evidence>
<evidence type="ECO:0000313" key="5">
    <source>
        <dbReference type="EMBL" id="PNP56325.1"/>
    </source>
</evidence>
<protein>
    <submittedName>
        <fullName evidence="5">Uncharacterized protein</fullName>
    </submittedName>
</protein>
<dbReference type="PANTHER" id="PTHR43098">
    <property type="entry name" value="L-ORNITHINE N(5)-MONOOXYGENASE-RELATED"/>
    <property type="match status" value="1"/>
</dbReference>
<gene>
    <name evidence="5" type="ORF">THARTR1_03850</name>
</gene>
<dbReference type="GO" id="GO:0016491">
    <property type="term" value="F:oxidoreductase activity"/>
    <property type="evidence" value="ECO:0007669"/>
    <property type="project" value="UniProtKB-KW"/>
</dbReference>
<proteinExistence type="predicted"/>
<accession>A0A2K0UEX2</accession>
<dbReference type="Gene3D" id="3.50.50.60">
    <property type="entry name" value="FAD/NAD(P)-binding domain"/>
    <property type="match status" value="1"/>
</dbReference>
<dbReference type="SUPFAM" id="SSF51905">
    <property type="entry name" value="FAD/NAD(P)-binding domain"/>
    <property type="match status" value="1"/>
</dbReference>
<dbReference type="InterPro" id="IPR050775">
    <property type="entry name" value="FAD-binding_Monooxygenases"/>
</dbReference>
<name>A0A2K0UEX2_TRIHA</name>
<keyword evidence="1" id="KW-0285">Flavoprotein</keyword>
<reference evidence="5 6" key="1">
    <citation type="submission" date="2017-02" db="EMBL/GenBank/DDBJ databases">
        <title>Genomes of Trichoderma spp. with biocontrol activity.</title>
        <authorList>
            <person name="Gardiner D."/>
            <person name="Kazan K."/>
            <person name="Vos C."/>
            <person name="Harvey P."/>
        </authorList>
    </citation>
    <scope>NUCLEOTIDE SEQUENCE [LARGE SCALE GENOMIC DNA]</scope>
    <source>
        <strain evidence="5 6">Tr1</strain>
    </source>
</reference>
<comment type="caution">
    <text evidence="5">The sequence shown here is derived from an EMBL/GenBank/DDBJ whole genome shotgun (WGS) entry which is preliminary data.</text>
</comment>
<evidence type="ECO:0000256" key="1">
    <source>
        <dbReference type="ARBA" id="ARBA00022630"/>
    </source>
</evidence>
<keyword evidence="3" id="KW-0521">NADP</keyword>